<dbReference type="Proteomes" id="UP000325313">
    <property type="component" value="Unassembled WGS sequence"/>
</dbReference>
<dbReference type="Pfam" id="PF20515">
    <property type="entry name" value="2OG-FeII_Oxy_6"/>
    <property type="match status" value="1"/>
</dbReference>
<comment type="caution">
    <text evidence="3">The sequence shown here is derived from an EMBL/GenBank/DDBJ whole genome shotgun (WGS) entry which is preliminary data.</text>
</comment>
<organism evidence="3 4">
    <name type="scientific">Puccinia graminis f. sp. tritici</name>
    <dbReference type="NCBI Taxonomy" id="56615"/>
    <lineage>
        <taxon>Eukaryota</taxon>
        <taxon>Fungi</taxon>
        <taxon>Dikarya</taxon>
        <taxon>Basidiomycota</taxon>
        <taxon>Pucciniomycotina</taxon>
        <taxon>Pucciniomycetes</taxon>
        <taxon>Pucciniales</taxon>
        <taxon>Pucciniaceae</taxon>
        <taxon>Puccinia</taxon>
    </lineage>
</organism>
<accession>A0A5B0RT88</accession>
<evidence type="ECO:0000259" key="2">
    <source>
        <dbReference type="Pfam" id="PF20515"/>
    </source>
</evidence>
<reference evidence="3 4" key="1">
    <citation type="submission" date="2019-05" db="EMBL/GenBank/DDBJ databases">
        <title>Emergence of the Ug99 lineage of the wheat stem rust pathogen through somatic hybridization.</title>
        <authorList>
            <person name="Li F."/>
            <person name="Upadhyaya N.M."/>
            <person name="Sperschneider J."/>
            <person name="Matny O."/>
            <person name="Nguyen-Phuc H."/>
            <person name="Mago R."/>
            <person name="Raley C."/>
            <person name="Miller M.E."/>
            <person name="Silverstein K.A.T."/>
            <person name="Henningsen E."/>
            <person name="Hirsch C.D."/>
            <person name="Visser B."/>
            <person name="Pretorius Z.A."/>
            <person name="Steffenson B.J."/>
            <person name="Schwessinger B."/>
            <person name="Dodds P.N."/>
            <person name="Figueroa M."/>
        </authorList>
    </citation>
    <scope>NUCLEOTIDE SEQUENCE [LARGE SCALE GENOMIC DNA]</scope>
    <source>
        <strain evidence="3 4">Ug99</strain>
    </source>
</reference>
<protein>
    <recommendedName>
        <fullName evidence="2">Tet-like 2OG-Fe(II) oxygenase domain-containing protein</fullName>
    </recommendedName>
</protein>
<name>A0A5B0RT88_PUCGR</name>
<evidence type="ECO:0000313" key="3">
    <source>
        <dbReference type="EMBL" id="KAA1128552.1"/>
    </source>
</evidence>
<evidence type="ECO:0000256" key="1">
    <source>
        <dbReference type="SAM" id="MobiDB-lite"/>
    </source>
</evidence>
<feature type="compositionally biased region" description="Low complexity" evidence="1">
    <location>
        <begin position="36"/>
        <end position="51"/>
    </location>
</feature>
<evidence type="ECO:0000313" key="4">
    <source>
        <dbReference type="Proteomes" id="UP000325313"/>
    </source>
</evidence>
<feature type="domain" description="Tet-like 2OG-Fe(II) oxygenase" evidence="2">
    <location>
        <begin position="237"/>
        <end position="448"/>
    </location>
</feature>
<dbReference type="AlphaFoldDB" id="A0A5B0RT88"/>
<dbReference type="EMBL" id="VDEP01000141">
    <property type="protein sequence ID" value="KAA1128552.1"/>
    <property type="molecule type" value="Genomic_DNA"/>
</dbReference>
<sequence length="497" mass="56227">MPPSLSSSSLSELESSLSDIESTLSSISLRSETDVGNLINNDNISGNSSDESLSDSDLEQIINKRNLPPRAKPGGVDSTSAKITRKKRIRKKSLSMKAYQHQRSQRKRPARRAKKKQHGIHSLLTTYWVPGKMCTTSRTPVPIDLFPAITAEYRQKKEARAVANERFKQHGGQKPSTKTIHKRNPTPNEIEDAYCYVNDPSKFKLYDHGHVRAFDATQNDQLIADIHFIDLNKISESTQEDIQFLCLFLHKAKQFVNPVRSTGRSCGGVMFAIGWRKSMAKLEILGIYRNQKAIDKNPEAYAEHVKDSTRAGQILWHLFHPIANVALKHNQDFMTEHCIPAFFQPAFSTEQPSSPDSFFSSNLTFTTNGFYNHPHVDDKDEPSLPFAFLLSIPTFKRTGDLAFKVDGYNVKDGHFIFPECGFGIKFQPDMMCLGTFRQRDYIHGTLPPRGRSPFARLGMSMQIAAKVTRVADRVVHEDFEEKTDMHFGDVEFLLTKG</sequence>
<feature type="compositionally biased region" description="Basic residues" evidence="1">
    <location>
        <begin position="83"/>
        <end position="94"/>
    </location>
</feature>
<feature type="region of interest" description="Disordered" evidence="1">
    <location>
        <begin position="31"/>
        <end position="119"/>
    </location>
</feature>
<feature type="compositionally biased region" description="Basic residues" evidence="1">
    <location>
        <begin position="103"/>
        <end position="119"/>
    </location>
</feature>
<gene>
    <name evidence="3" type="ORF">PGTUg99_024587</name>
</gene>
<feature type="region of interest" description="Disordered" evidence="1">
    <location>
        <begin position="166"/>
        <end position="185"/>
    </location>
</feature>
<dbReference type="InterPro" id="IPR046798">
    <property type="entry name" value="2OG-FeII_Oxy_6"/>
</dbReference>
<proteinExistence type="predicted"/>